<protein>
    <submittedName>
        <fullName evidence="2">Uncharacterized protein</fullName>
    </submittedName>
</protein>
<proteinExistence type="predicted"/>
<dbReference type="AlphaFoldDB" id="A0A0A9FTM6"/>
<reference evidence="2" key="2">
    <citation type="journal article" date="2015" name="Data Brief">
        <title>Shoot transcriptome of the giant reed, Arundo donax.</title>
        <authorList>
            <person name="Barrero R.A."/>
            <person name="Guerrero F.D."/>
            <person name="Moolhuijzen P."/>
            <person name="Goolsby J.A."/>
            <person name="Tidwell J."/>
            <person name="Bellgard S.E."/>
            <person name="Bellgard M.I."/>
        </authorList>
    </citation>
    <scope>NUCLEOTIDE SEQUENCE</scope>
    <source>
        <tissue evidence="2">Shoot tissue taken approximately 20 cm above the soil surface</tissue>
    </source>
</reference>
<dbReference type="EMBL" id="GBRH01186238">
    <property type="protein sequence ID" value="JAE11658.1"/>
    <property type="molecule type" value="Transcribed_RNA"/>
</dbReference>
<evidence type="ECO:0000256" key="1">
    <source>
        <dbReference type="SAM" id="MobiDB-lite"/>
    </source>
</evidence>
<sequence>MHTQGGLSAAAKEEGGREPQDLLPYEGYRLPAS</sequence>
<organism evidence="2">
    <name type="scientific">Arundo donax</name>
    <name type="common">Giant reed</name>
    <name type="synonym">Donax arundinaceus</name>
    <dbReference type="NCBI Taxonomy" id="35708"/>
    <lineage>
        <taxon>Eukaryota</taxon>
        <taxon>Viridiplantae</taxon>
        <taxon>Streptophyta</taxon>
        <taxon>Embryophyta</taxon>
        <taxon>Tracheophyta</taxon>
        <taxon>Spermatophyta</taxon>
        <taxon>Magnoliopsida</taxon>
        <taxon>Liliopsida</taxon>
        <taxon>Poales</taxon>
        <taxon>Poaceae</taxon>
        <taxon>PACMAD clade</taxon>
        <taxon>Arundinoideae</taxon>
        <taxon>Arundineae</taxon>
        <taxon>Arundo</taxon>
    </lineage>
</organism>
<evidence type="ECO:0000313" key="2">
    <source>
        <dbReference type="EMBL" id="JAE11658.1"/>
    </source>
</evidence>
<reference evidence="2" key="1">
    <citation type="submission" date="2014-09" db="EMBL/GenBank/DDBJ databases">
        <authorList>
            <person name="Magalhaes I.L.F."/>
            <person name="Oliveira U."/>
            <person name="Santos F.R."/>
            <person name="Vidigal T.H.D.A."/>
            <person name="Brescovit A.D."/>
            <person name="Santos A.J."/>
        </authorList>
    </citation>
    <scope>NUCLEOTIDE SEQUENCE</scope>
    <source>
        <tissue evidence="2">Shoot tissue taken approximately 20 cm above the soil surface</tissue>
    </source>
</reference>
<name>A0A0A9FTM6_ARUDO</name>
<feature type="region of interest" description="Disordered" evidence="1">
    <location>
        <begin position="1"/>
        <end position="33"/>
    </location>
</feature>
<accession>A0A0A9FTM6</accession>
<feature type="compositionally biased region" description="Basic and acidic residues" evidence="1">
    <location>
        <begin position="11"/>
        <end position="20"/>
    </location>
</feature>